<feature type="region of interest" description="Disordered" evidence="1">
    <location>
        <begin position="1"/>
        <end position="33"/>
    </location>
</feature>
<dbReference type="Proteomes" id="UP001382904">
    <property type="component" value="Unassembled WGS sequence"/>
</dbReference>
<reference evidence="2 3" key="1">
    <citation type="submission" date="2024-03" db="EMBL/GenBank/DDBJ databases">
        <title>Novel Streptomyces species of biotechnological and ecological value are a feature of Machair soil.</title>
        <authorList>
            <person name="Prole J.R."/>
            <person name="Goodfellow M."/>
            <person name="Allenby N."/>
            <person name="Ward A.C."/>
        </authorList>
    </citation>
    <scope>NUCLEOTIDE SEQUENCE [LARGE SCALE GENOMIC DNA]</scope>
    <source>
        <strain evidence="2 3">MS1.HAVA.3</strain>
    </source>
</reference>
<name>A0ABU8UDR3_9ACTN</name>
<evidence type="ECO:0000256" key="1">
    <source>
        <dbReference type="SAM" id="MobiDB-lite"/>
    </source>
</evidence>
<comment type="caution">
    <text evidence="2">The sequence shown here is derived from an EMBL/GenBank/DDBJ whole genome shotgun (WGS) entry which is preliminary data.</text>
</comment>
<dbReference type="EMBL" id="JBBKAM010000004">
    <property type="protein sequence ID" value="MEJ8646037.1"/>
    <property type="molecule type" value="Genomic_DNA"/>
</dbReference>
<sequence>MNVCADRQASFGRGRGGQSGVHHTVGGTHGGGGEQLRVGCGPFRACLGTASKPTVANEFAGGLFQQAALSIVHG</sequence>
<evidence type="ECO:0000313" key="2">
    <source>
        <dbReference type="EMBL" id="MEJ8646037.1"/>
    </source>
</evidence>
<keyword evidence="3" id="KW-1185">Reference proteome</keyword>
<proteinExistence type="predicted"/>
<accession>A0ABU8UDR3</accession>
<protein>
    <submittedName>
        <fullName evidence="2">Uncharacterized protein</fullName>
    </submittedName>
</protein>
<evidence type="ECO:0000313" key="3">
    <source>
        <dbReference type="Proteomes" id="UP001382904"/>
    </source>
</evidence>
<organism evidence="2 3">
    <name type="scientific">Streptomyces caledonius</name>
    <dbReference type="NCBI Taxonomy" id="3134107"/>
    <lineage>
        <taxon>Bacteria</taxon>
        <taxon>Bacillati</taxon>
        <taxon>Actinomycetota</taxon>
        <taxon>Actinomycetes</taxon>
        <taxon>Kitasatosporales</taxon>
        <taxon>Streptomycetaceae</taxon>
        <taxon>Streptomyces</taxon>
    </lineage>
</organism>
<gene>
    <name evidence="2" type="ORF">WKI68_42055</name>
</gene>